<proteinExistence type="predicted"/>
<organism evidence="1 2">
    <name type="scientific">Phlebia brevispora</name>
    <dbReference type="NCBI Taxonomy" id="194682"/>
    <lineage>
        <taxon>Eukaryota</taxon>
        <taxon>Fungi</taxon>
        <taxon>Dikarya</taxon>
        <taxon>Basidiomycota</taxon>
        <taxon>Agaricomycotina</taxon>
        <taxon>Agaricomycetes</taxon>
        <taxon>Polyporales</taxon>
        <taxon>Meruliaceae</taxon>
        <taxon>Phlebia</taxon>
    </lineage>
</organism>
<protein>
    <submittedName>
        <fullName evidence="1">Uncharacterized protein</fullName>
    </submittedName>
</protein>
<gene>
    <name evidence="1" type="ORF">NM688_g7866</name>
</gene>
<reference evidence="1" key="1">
    <citation type="submission" date="2022-07" db="EMBL/GenBank/DDBJ databases">
        <title>Genome Sequence of Phlebia brevispora.</title>
        <authorList>
            <person name="Buettner E."/>
        </authorList>
    </citation>
    <scope>NUCLEOTIDE SEQUENCE</scope>
    <source>
        <strain evidence="1">MPL23</strain>
    </source>
</reference>
<comment type="caution">
    <text evidence="1">The sequence shown here is derived from an EMBL/GenBank/DDBJ whole genome shotgun (WGS) entry which is preliminary data.</text>
</comment>
<evidence type="ECO:0000313" key="1">
    <source>
        <dbReference type="EMBL" id="KAJ3529358.1"/>
    </source>
</evidence>
<keyword evidence="2" id="KW-1185">Reference proteome</keyword>
<dbReference type="Proteomes" id="UP001148662">
    <property type="component" value="Unassembled WGS sequence"/>
</dbReference>
<name>A0ACC1S083_9APHY</name>
<evidence type="ECO:0000313" key="2">
    <source>
        <dbReference type="Proteomes" id="UP001148662"/>
    </source>
</evidence>
<dbReference type="EMBL" id="JANHOG010001950">
    <property type="protein sequence ID" value="KAJ3529358.1"/>
    <property type="molecule type" value="Genomic_DNA"/>
</dbReference>
<sequence length="350" mass="36702">MLQQPSFSSAGPPNISSDAASSLPFTLDSNTAKQMAALQATSLAKVANRSAPGGVTSASYFGGLSAHQLSRPDSSSSSQETSNFPFPGLSNLQTHGPSTNPQGANLAAMQQHQQVQSQRKRSFLNAGKDIDLFKLWAVAQQAGSGQKLTQTSGWGHLLSHFDLPEQFTQPNGQQQPTALALQQYYNVLLGPFEEIYRKNMVRERAAAAARNQAAQMPGSQSRPASMGGMPGTFPPVGTLPAISGHNGLGMMGQPVGGGPVQSTDPSFGGMNAVPFSGPQGPSISQHQMANNMNNVQGLPDMGALNGIAPSTSQTSDMNGSSSEQDVEGRKRKLEEADEGKRAKHKSGKSI</sequence>
<accession>A0ACC1S083</accession>